<keyword evidence="12" id="KW-0735">Signal-anchor</keyword>
<dbReference type="InterPro" id="IPR024448">
    <property type="entry name" value="XylT_C"/>
</dbReference>
<feature type="domain" description="WSC" evidence="22">
    <location>
        <begin position="158"/>
        <end position="252"/>
    </location>
</feature>
<evidence type="ECO:0000256" key="8">
    <source>
        <dbReference type="ARBA" id="ARBA00022679"/>
    </source>
</evidence>
<dbReference type="Pfam" id="PF01822">
    <property type="entry name" value="WSC"/>
    <property type="match status" value="1"/>
</dbReference>
<evidence type="ECO:0000256" key="5">
    <source>
        <dbReference type="ARBA" id="ARBA00010195"/>
    </source>
</evidence>
<evidence type="ECO:0000256" key="19">
    <source>
        <dbReference type="ARBA" id="ARBA00047847"/>
    </source>
</evidence>
<dbReference type="PANTHER" id="PTHR46025:SF3">
    <property type="entry name" value="XYLOSYLTRANSFERASE OXT"/>
    <property type="match status" value="1"/>
</dbReference>
<comment type="caution">
    <text evidence="23">The sequence shown here is derived from an EMBL/GenBank/DDBJ whole genome shotgun (WGS) entry which is preliminary data.</text>
</comment>
<evidence type="ECO:0000313" key="24">
    <source>
        <dbReference type="Proteomes" id="UP001151699"/>
    </source>
</evidence>
<dbReference type="EC" id="2.4.2.26" evidence="6"/>
<dbReference type="GO" id="GO:0050650">
    <property type="term" value="P:chondroitin sulfate proteoglycan biosynthetic process"/>
    <property type="evidence" value="ECO:0007669"/>
    <property type="project" value="TreeGrafter"/>
</dbReference>
<evidence type="ECO:0000256" key="20">
    <source>
        <dbReference type="SAM" id="MobiDB-lite"/>
    </source>
</evidence>
<proteinExistence type="inferred from homology"/>
<sequence>MTELLAGRWLRRYKLFFIFVLLILCIQLFLAYLLPIFGSTDDIIQATYGSHTHRKKNLRNSASVDDEEISNSNAYSKSKTSKEVKETTGTTKRYQLRLDELEFTPNCDIHTKEAVSAIHRASSQSCKQTIANVACAIQTKTFYADSLPNFCPTGNYTANRSLGCFKDEKNFRVLSGYFMNFKTLNTPSKCIQLCLQSGFQYAGVQYSTQCFCGHNEPLAKYKLPDPECNYKCSGDAKQICGGYFTINVYETGISKFDPQVAEVMPKEDADKVKIAFLLTLNGRAVRQVHRLLKSLYNKNHFYYIHVDERQDYMYRELLKLEAKASNIRLARKRYSTIWGGASLLKMLLAAMTDLLHLHWKWDFVINLSESDFLVKTTDKLVDFLSANRDRNFVKSHGREVQRFIQKQGLDKTFVECDTHMWRVGDRELPKGIQIDGGSDWVALSRDFVEYVTSEEKDELISGLLKIFHHTLLPAESFFHTALRNSKFCGTYVDNNLHVTNWKRRLGCKCQYKHVVDWCGCSPNDFKPEDWQRLLATEQKQVFFARKFEPIINQAVILKIEEWLYGPHPEDPPVPNLHNYWQSLYHHHDVSPKPDDALLSVVKSLIRKQLKTFTNHLLNFVELIEVTTYMENDAYRGFLIHFTASSDCSFEILARPQQVSQAARSSPVGQRIRYLEVSTDFDQKEQISRNFAKIMGPHSEPIVVLHLGPSESDTTTSYNMTIVWINPTGKIADISDLHIEDSNAMTIHFGKTNMKQPLLPGQWVAKIIHRKSILAQCTFVVVPLTTSSIDPAQNDELIETDVYAGSNWNTFALSKNEISLLEEDAIANSRRIGLDLLDWIDSLVDRFFVIKNVCIVDEQSMFDGLPVCRNTSWSSIAPDPKSDIYAELNSLV</sequence>
<keyword evidence="13 21" id="KW-1133">Transmembrane helix</keyword>
<evidence type="ECO:0000256" key="16">
    <source>
        <dbReference type="ARBA" id="ARBA00023157"/>
    </source>
</evidence>
<evidence type="ECO:0000256" key="13">
    <source>
        <dbReference type="ARBA" id="ARBA00022989"/>
    </source>
</evidence>
<dbReference type="GO" id="GO:0015012">
    <property type="term" value="P:heparan sulfate proteoglycan biosynthetic process"/>
    <property type="evidence" value="ECO:0007669"/>
    <property type="project" value="TreeGrafter"/>
</dbReference>
<accession>A0A9Q0N207</accession>
<evidence type="ECO:0000313" key="23">
    <source>
        <dbReference type="EMBL" id="KAJ6642112.1"/>
    </source>
</evidence>
<evidence type="ECO:0000256" key="12">
    <source>
        <dbReference type="ARBA" id="ARBA00022968"/>
    </source>
</evidence>
<keyword evidence="24" id="KW-1185">Reference proteome</keyword>
<protein>
    <recommendedName>
        <fullName evidence="6">protein xylosyltransferase</fullName>
        <ecNumber evidence="6">2.4.2.26</ecNumber>
    </recommendedName>
    <alternativeName>
        <fullName evidence="18">Peptide O-xylosyltransferase</fullName>
    </alternativeName>
</protein>
<dbReference type="Pfam" id="PF12529">
    <property type="entry name" value="Xylo_C"/>
    <property type="match status" value="1"/>
</dbReference>
<comment type="pathway">
    <text evidence="4">Glycan metabolism; heparan sulfate biosynthesis.</text>
</comment>
<comment type="similarity">
    <text evidence="5">Belongs to the glycosyltransferase 14 family. XylT subfamily.</text>
</comment>
<keyword evidence="15 21" id="KW-0472">Membrane</keyword>
<dbReference type="OrthoDB" id="2019572at2759"/>
<dbReference type="GO" id="GO:0005789">
    <property type="term" value="C:endoplasmic reticulum membrane"/>
    <property type="evidence" value="ECO:0007669"/>
    <property type="project" value="UniProtKB-SubCell"/>
</dbReference>
<dbReference type="AlphaFoldDB" id="A0A9Q0N207"/>
<dbReference type="PANTHER" id="PTHR46025">
    <property type="entry name" value="XYLOSYLTRANSFERASE OXT"/>
    <property type="match status" value="1"/>
</dbReference>
<dbReference type="Pfam" id="PF02485">
    <property type="entry name" value="Branch"/>
    <property type="match status" value="1"/>
</dbReference>
<evidence type="ECO:0000256" key="4">
    <source>
        <dbReference type="ARBA" id="ARBA00005093"/>
    </source>
</evidence>
<dbReference type="Proteomes" id="UP001151699">
    <property type="component" value="Chromosome B"/>
</dbReference>
<feature type="region of interest" description="Disordered" evidence="20">
    <location>
        <begin position="59"/>
        <end position="88"/>
    </location>
</feature>
<evidence type="ECO:0000256" key="2">
    <source>
        <dbReference type="ARBA" id="ARBA00004648"/>
    </source>
</evidence>
<dbReference type="InterPro" id="IPR002889">
    <property type="entry name" value="WSC_carb-bd"/>
</dbReference>
<evidence type="ECO:0000256" key="3">
    <source>
        <dbReference type="ARBA" id="ARBA00004840"/>
    </source>
</evidence>
<evidence type="ECO:0000256" key="1">
    <source>
        <dbReference type="ARBA" id="ARBA00004323"/>
    </source>
</evidence>
<dbReference type="GO" id="GO:0046872">
    <property type="term" value="F:metal ion binding"/>
    <property type="evidence" value="ECO:0007669"/>
    <property type="project" value="UniProtKB-KW"/>
</dbReference>
<evidence type="ECO:0000256" key="7">
    <source>
        <dbReference type="ARBA" id="ARBA00022676"/>
    </source>
</evidence>
<organism evidence="23 24">
    <name type="scientific">Pseudolycoriella hygida</name>
    <dbReference type="NCBI Taxonomy" id="35572"/>
    <lineage>
        <taxon>Eukaryota</taxon>
        <taxon>Metazoa</taxon>
        <taxon>Ecdysozoa</taxon>
        <taxon>Arthropoda</taxon>
        <taxon>Hexapoda</taxon>
        <taxon>Insecta</taxon>
        <taxon>Pterygota</taxon>
        <taxon>Neoptera</taxon>
        <taxon>Endopterygota</taxon>
        <taxon>Diptera</taxon>
        <taxon>Nematocera</taxon>
        <taxon>Sciaroidea</taxon>
        <taxon>Sciaridae</taxon>
        <taxon>Pseudolycoriella</taxon>
    </lineage>
</organism>
<evidence type="ECO:0000256" key="9">
    <source>
        <dbReference type="ARBA" id="ARBA00022692"/>
    </source>
</evidence>
<dbReference type="PROSITE" id="PS51212">
    <property type="entry name" value="WSC"/>
    <property type="match status" value="1"/>
</dbReference>
<keyword evidence="17" id="KW-0325">Glycoprotein</keyword>
<evidence type="ECO:0000256" key="14">
    <source>
        <dbReference type="ARBA" id="ARBA00023034"/>
    </source>
</evidence>
<evidence type="ECO:0000256" key="21">
    <source>
        <dbReference type="SAM" id="Phobius"/>
    </source>
</evidence>
<dbReference type="SMART" id="SM00321">
    <property type="entry name" value="WSC"/>
    <property type="match status" value="1"/>
</dbReference>
<keyword evidence="14" id="KW-0333">Golgi apparatus</keyword>
<dbReference type="GO" id="GO:0000139">
    <property type="term" value="C:Golgi membrane"/>
    <property type="evidence" value="ECO:0007669"/>
    <property type="project" value="UniProtKB-SubCell"/>
</dbReference>
<dbReference type="EMBL" id="WJQU01000002">
    <property type="protein sequence ID" value="KAJ6642112.1"/>
    <property type="molecule type" value="Genomic_DNA"/>
</dbReference>
<reference evidence="23" key="1">
    <citation type="submission" date="2022-07" db="EMBL/GenBank/DDBJ databases">
        <authorList>
            <person name="Trinca V."/>
            <person name="Uliana J.V.C."/>
            <person name="Torres T.T."/>
            <person name="Ward R.J."/>
            <person name="Monesi N."/>
        </authorList>
    </citation>
    <scope>NUCLEOTIDE SEQUENCE</scope>
    <source>
        <strain evidence="23">HSMRA1968</strain>
        <tissue evidence="23">Whole embryos</tissue>
    </source>
</reference>
<comment type="subcellular location">
    <subcellularLocation>
        <location evidence="2">Endoplasmic reticulum membrane</location>
        <topology evidence="2">Single-pass type II membrane protein</topology>
    </subcellularLocation>
    <subcellularLocation>
        <location evidence="1">Golgi apparatus membrane</location>
        <topology evidence="1">Single-pass type II membrane protein</topology>
    </subcellularLocation>
</comment>
<gene>
    <name evidence="23" type="primary">oxt</name>
    <name evidence="23" type="ORF">Bhyg_07058</name>
</gene>
<keyword evidence="9 21" id="KW-0812">Transmembrane</keyword>
<comment type="pathway">
    <text evidence="3">Glycan metabolism; chondroitin sulfate biosynthesis.</text>
</comment>
<dbReference type="InterPro" id="IPR043538">
    <property type="entry name" value="XYLT"/>
</dbReference>
<keyword evidence="8" id="KW-0808">Transferase</keyword>
<keyword evidence="10" id="KW-0479">Metal-binding</keyword>
<keyword evidence="16" id="KW-1015">Disulfide bond</keyword>
<name>A0A9Q0N207_9DIPT</name>
<dbReference type="GO" id="GO:0030158">
    <property type="term" value="F:protein xylosyltransferase activity"/>
    <property type="evidence" value="ECO:0007669"/>
    <property type="project" value="UniProtKB-EC"/>
</dbReference>
<keyword evidence="7" id="KW-0328">Glycosyltransferase</keyword>
<keyword evidence="11" id="KW-0256">Endoplasmic reticulum</keyword>
<comment type="catalytic activity">
    <reaction evidence="19">
        <text>UDP-alpha-D-xylose + L-seryl-[protein] = 3-O-(beta-D-xylosyl)-L-seryl-[protein] + UDP + H(+)</text>
        <dbReference type="Rhea" id="RHEA:50192"/>
        <dbReference type="Rhea" id="RHEA-COMP:9863"/>
        <dbReference type="Rhea" id="RHEA-COMP:12567"/>
        <dbReference type="ChEBI" id="CHEBI:15378"/>
        <dbReference type="ChEBI" id="CHEBI:29999"/>
        <dbReference type="ChEBI" id="CHEBI:57632"/>
        <dbReference type="ChEBI" id="CHEBI:58223"/>
        <dbReference type="ChEBI" id="CHEBI:132085"/>
        <dbReference type="EC" id="2.4.2.26"/>
    </reaction>
</comment>
<evidence type="ECO:0000259" key="22">
    <source>
        <dbReference type="PROSITE" id="PS51212"/>
    </source>
</evidence>
<evidence type="ECO:0000256" key="6">
    <source>
        <dbReference type="ARBA" id="ARBA00011972"/>
    </source>
</evidence>
<dbReference type="InterPro" id="IPR003406">
    <property type="entry name" value="Glyco_trans_14"/>
</dbReference>
<evidence type="ECO:0000256" key="11">
    <source>
        <dbReference type="ARBA" id="ARBA00022824"/>
    </source>
</evidence>
<evidence type="ECO:0000256" key="15">
    <source>
        <dbReference type="ARBA" id="ARBA00023136"/>
    </source>
</evidence>
<evidence type="ECO:0000256" key="17">
    <source>
        <dbReference type="ARBA" id="ARBA00023180"/>
    </source>
</evidence>
<evidence type="ECO:0000256" key="10">
    <source>
        <dbReference type="ARBA" id="ARBA00022723"/>
    </source>
</evidence>
<feature type="transmembrane region" description="Helical" evidence="21">
    <location>
        <begin position="15"/>
        <end position="37"/>
    </location>
</feature>
<evidence type="ECO:0000256" key="18">
    <source>
        <dbReference type="ARBA" id="ARBA00042865"/>
    </source>
</evidence>